<dbReference type="InterPro" id="IPR016192">
    <property type="entry name" value="APOBEC/CMP_deaminase_Zn-bd"/>
</dbReference>
<dbReference type="InterPro" id="IPR016193">
    <property type="entry name" value="Cytidine_deaminase-like"/>
</dbReference>
<keyword evidence="2" id="KW-0479">Metal-binding</keyword>
<feature type="domain" description="CMP/dCMP-type deaminase" evidence="5">
    <location>
        <begin position="11"/>
        <end position="123"/>
    </location>
</feature>
<dbReference type="Gene3D" id="3.40.140.10">
    <property type="entry name" value="Cytidine Deaminase, domain 2"/>
    <property type="match status" value="1"/>
</dbReference>
<dbReference type="FunFam" id="3.40.140.10:FF:000011">
    <property type="entry name" value="tRNA-specific adenosine deaminase"/>
    <property type="match status" value="1"/>
</dbReference>
<evidence type="ECO:0000256" key="3">
    <source>
        <dbReference type="ARBA" id="ARBA00022801"/>
    </source>
</evidence>
<dbReference type="GO" id="GO:0006152">
    <property type="term" value="P:purine nucleoside catabolic process"/>
    <property type="evidence" value="ECO:0007669"/>
    <property type="project" value="TreeGrafter"/>
</dbReference>
<dbReference type="PANTHER" id="PTHR11079:SF161">
    <property type="entry name" value="CMP_DCMP-TYPE DEAMINASE DOMAIN-CONTAINING PROTEIN"/>
    <property type="match status" value="1"/>
</dbReference>
<protein>
    <recommendedName>
        <fullName evidence="5">CMP/dCMP-type deaminase domain-containing protein</fullName>
    </recommendedName>
</protein>
<comment type="similarity">
    <text evidence="1">Belongs to the cytidine and deoxycytidylate deaminase family.</text>
</comment>
<keyword evidence="4" id="KW-0862">Zinc</keyword>
<evidence type="ECO:0000256" key="2">
    <source>
        <dbReference type="ARBA" id="ARBA00022723"/>
    </source>
</evidence>
<dbReference type="CDD" id="cd01285">
    <property type="entry name" value="nucleoside_deaminase"/>
    <property type="match status" value="1"/>
</dbReference>
<evidence type="ECO:0000256" key="1">
    <source>
        <dbReference type="ARBA" id="ARBA00006576"/>
    </source>
</evidence>
<dbReference type="SUPFAM" id="SSF53927">
    <property type="entry name" value="Cytidine deaminase-like"/>
    <property type="match status" value="1"/>
</dbReference>
<dbReference type="AlphaFoldDB" id="A0A6C0CVU9"/>
<dbReference type="PROSITE" id="PS51747">
    <property type="entry name" value="CYT_DCMP_DEAMINASES_2"/>
    <property type="match status" value="1"/>
</dbReference>
<dbReference type="EMBL" id="MN739496">
    <property type="protein sequence ID" value="QHT08471.1"/>
    <property type="molecule type" value="Genomic_DNA"/>
</dbReference>
<dbReference type="GO" id="GO:0047974">
    <property type="term" value="F:guanosine deaminase activity"/>
    <property type="evidence" value="ECO:0007669"/>
    <property type="project" value="TreeGrafter"/>
</dbReference>
<dbReference type="GO" id="GO:0008270">
    <property type="term" value="F:zinc ion binding"/>
    <property type="evidence" value="ECO:0007669"/>
    <property type="project" value="InterPro"/>
</dbReference>
<dbReference type="PROSITE" id="PS00903">
    <property type="entry name" value="CYT_DCMP_DEAMINASES_1"/>
    <property type="match status" value="1"/>
</dbReference>
<name>A0A6C0CVU9_9ZZZZ</name>
<proteinExistence type="inferred from homology"/>
<reference evidence="6" key="1">
    <citation type="journal article" date="2020" name="Nature">
        <title>Giant virus diversity and host interactions through global metagenomics.</title>
        <authorList>
            <person name="Schulz F."/>
            <person name="Roux S."/>
            <person name="Paez-Espino D."/>
            <person name="Jungbluth S."/>
            <person name="Walsh D.A."/>
            <person name="Denef V.J."/>
            <person name="McMahon K.D."/>
            <person name="Konstantinidis K.T."/>
            <person name="Eloe-Fadrosh E.A."/>
            <person name="Kyrpides N.C."/>
            <person name="Woyke T."/>
        </authorList>
    </citation>
    <scope>NUCLEOTIDE SEQUENCE</scope>
    <source>
        <strain evidence="6">GVMAG-M-3300022752-66</strain>
    </source>
</reference>
<accession>A0A6C0CVU9</accession>
<dbReference type="PANTHER" id="PTHR11079">
    <property type="entry name" value="CYTOSINE DEAMINASE FAMILY MEMBER"/>
    <property type="match status" value="1"/>
</dbReference>
<organism evidence="6">
    <name type="scientific">viral metagenome</name>
    <dbReference type="NCBI Taxonomy" id="1070528"/>
    <lineage>
        <taxon>unclassified sequences</taxon>
        <taxon>metagenomes</taxon>
        <taxon>organismal metagenomes</taxon>
    </lineage>
</organism>
<dbReference type="InterPro" id="IPR002125">
    <property type="entry name" value="CMP_dCMP_dom"/>
</dbReference>
<sequence>MSLFNNDDNSSNEEFFMKKACHLANENVLLGGGPFGCIITDNNDFIIGEGSNLVTLKNDPTLHAEIVAIRDACKKLKTFNLSGSTLYTSCEPCPMCLSAIYWARIDKVFYGNTRGDAKAIGFDDDFIYEEIGKKLDERKLQMVQVCENSAKKSFKLWCEKENKIKY</sequence>
<evidence type="ECO:0000259" key="5">
    <source>
        <dbReference type="PROSITE" id="PS51747"/>
    </source>
</evidence>
<evidence type="ECO:0000313" key="6">
    <source>
        <dbReference type="EMBL" id="QHT08471.1"/>
    </source>
</evidence>
<evidence type="ECO:0000256" key="4">
    <source>
        <dbReference type="ARBA" id="ARBA00022833"/>
    </source>
</evidence>
<dbReference type="Pfam" id="PF00383">
    <property type="entry name" value="dCMP_cyt_deam_1"/>
    <property type="match status" value="1"/>
</dbReference>
<keyword evidence="3" id="KW-0378">Hydrolase</keyword>